<evidence type="ECO:0000313" key="2">
    <source>
        <dbReference type="EMBL" id="SFD74533.1"/>
    </source>
</evidence>
<keyword evidence="3" id="KW-1185">Reference proteome</keyword>
<dbReference type="AlphaFoldDB" id="A0A1I1V0C6"/>
<dbReference type="Proteomes" id="UP000198855">
    <property type="component" value="Unassembled WGS sequence"/>
</dbReference>
<feature type="signal peptide" evidence="1">
    <location>
        <begin position="1"/>
        <end position="24"/>
    </location>
</feature>
<protein>
    <submittedName>
        <fullName evidence="2">MYXO-CTERM domain-containing protein</fullName>
    </submittedName>
</protein>
<dbReference type="NCBIfam" id="NF041742">
    <property type="entry name" value="WGxxGxxG_fam"/>
    <property type="match status" value="1"/>
</dbReference>
<organism evidence="2 3">
    <name type="scientific">Paenibacillus catalpae</name>
    <dbReference type="NCBI Taxonomy" id="1045775"/>
    <lineage>
        <taxon>Bacteria</taxon>
        <taxon>Bacillati</taxon>
        <taxon>Bacillota</taxon>
        <taxon>Bacilli</taxon>
        <taxon>Bacillales</taxon>
        <taxon>Paenibacillaceae</taxon>
        <taxon>Paenibacillus</taxon>
    </lineage>
</organism>
<evidence type="ECO:0000313" key="3">
    <source>
        <dbReference type="Proteomes" id="UP000198855"/>
    </source>
</evidence>
<name>A0A1I1V0C6_9BACL</name>
<accession>A0A1I1V0C6</accession>
<dbReference type="OrthoDB" id="2666397at2"/>
<dbReference type="NCBIfam" id="NF038039">
    <property type="entry name" value="WGxxGxxG-CTERM"/>
    <property type="match status" value="1"/>
</dbReference>
<gene>
    <name evidence="2" type="ORF">SAMN05216378_1235</name>
</gene>
<reference evidence="3" key="1">
    <citation type="submission" date="2016-10" db="EMBL/GenBank/DDBJ databases">
        <authorList>
            <person name="Varghese N."/>
            <person name="Submissions S."/>
        </authorList>
    </citation>
    <scope>NUCLEOTIDE SEQUENCE [LARGE SCALE GENOMIC DNA]</scope>
    <source>
        <strain evidence="3">CGMCC 1.10784</strain>
    </source>
</reference>
<proteinExistence type="predicted"/>
<feature type="chain" id="PRO_5011784421" evidence="1">
    <location>
        <begin position="25"/>
        <end position="105"/>
    </location>
</feature>
<dbReference type="STRING" id="1045775.SAMN05216378_1235"/>
<sequence length="105" mass="11696">MKKWLAFFGLAACLMMFSAIPAFADNMTRMDNTPGNEIRHEVNKGINATNRTLGTDMNRIDNGNTVRTNNYKANAADDNDFDWGWLGLLGLLGLAGMRNRGRDRA</sequence>
<dbReference type="RefSeq" id="WP_091182149.1">
    <property type="nucleotide sequence ID" value="NZ_FOMT01000001.1"/>
</dbReference>
<keyword evidence="1" id="KW-0732">Signal</keyword>
<dbReference type="EMBL" id="FOMT01000001">
    <property type="protein sequence ID" value="SFD74533.1"/>
    <property type="molecule type" value="Genomic_DNA"/>
</dbReference>
<evidence type="ECO:0000256" key="1">
    <source>
        <dbReference type="SAM" id="SignalP"/>
    </source>
</evidence>